<dbReference type="Gene3D" id="3.40.50.2000">
    <property type="entry name" value="Glycogen Phosphorylase B"/>
    <property type="match status" value="2"/>
</dbReference>
<dbReference type="SUPFAM" id="SSF53756">
    <property type="entry name" value="UDP-Glycosyltransferase/glycogen phosphorylase"/>
    <property type="match status" value="1"/>
</dbReference>
<organism evidence="2 3">
    <name type="scientific">Salipaludibacillus agaradhaerens</name>
    <name type="common">Bacillus agaradhaerens</name>
    <dbReference type="NCBI Taxonomy" id="76935"/>
    <lineage>
        <taxon>Bacteria</taxon>
        <taxon>Bacillati</taxon>
        <taxon>Bacillota</taxon>
        <taxon>Bacilli</taxon>
        <taxon>Bacillales</taxon>
        <taxon>Bacillaceae</taxon>
    </lineage>
</organism>
<accession>A0A9Q4B0T7</accession>
<dbReference type="AlphaFoldDB" id="A0A9Q4B0T7"/>
<evidence type="ECO:0000313" key="2">
    <source>
        <dbReference type="EMBL" id="MCR6096276.1"/>
    </source>
</evidence>
<reference evidence="2" key="1">
    <citation type="submission" date="2020-06" db="EMBL/GenBank/DDBJ databases">
        <title>Insight into the genomes of haloalkaliphilic bacilli from Kenyan soda lakes.</title>
        <authorList>
            <person name="Mwirichia R."/>
            <person name="Villamizar G.C."/>
            <person name="Poehlein A."/>
            <person name="Mugweru J."/>
            <person name="Kipnyargis A."/>
            <person name="Kiplimo D."/>
            <person name="Orwa P."/>
            <person name="Daniel R."/>
        </authorList>
    </citation>
    <scope>NUCLEOTIDE SEQUENCE</scope>
    <source>
        <strain evidence="2">B1096_S55</strain>
    </source>
</reference>
<protein>
    <submittedName>
        <fullName evidence="2">Glycosyltransferase</fullName>
    </submittedName>
</protein>
<dbReference type="Pfam" id="PF00534">
    <property type="entry name" value="Glycos_transf_1"/>
    <property type="match status" value="1"/>
</dbReference>
<sequence>MKKILLASFDMEVGGVERSLIHLLNHFNLEDGALEVFLYRHAGDFLNMLPDHIALLPEVKEYTSFRKSIKTVMQEKQFRLAISRLKAKIVAEIIGKKNHYSEPGYVQMQRMWQYALNHLPSVEKTYDVAISYLWPHYFVAEKVTAKKKIAWIHTDFSTVETDEVADETMWNKFDHIMAVSEACKEAFLTKYPRLAQKVMVLENLQSPTFIRQQALMEDPELMMEDPRFKLVTVARLSHAKGIDMAVDAMAQLKEKGHTDIVWYIVGYGGDESALRDKISQHDLHDNIILLGKKTNPYPYMQAADLYVQPSRYEGKAVTVGEAQILGKPVLITAYPTSASQVSHGKDGWICELSAEGIAEGILTLKADSILREALSAACLQSDYSNVQELEKLYKVL</sequence>
<dbReference type="GO" id="GO:0016757">
    <property type="term" value="F:glycosyltransferase activity"/>
    <property type="evidence" value="ECO:0007669"/>
    <property type="project" value="InterPro"/>
</dbReference>
<dbReference type="PANTHER" id="PTHR12526">
    <property type="entry name" value="GLYCOSYLTRANSFERASE"/>
    <property type="match status" value="1"/>
</dbReference>
<comment type="caution">
    <text evidence="2">The sequence shown here is derived from an EMBL/GenBank/DDBJ whole genome shotgun (WGS) entry which is preliminary data.</text>
</comment>
<feature type="domain" description="Glycosyl transferase family 1" evidence="1">
    <location>
        <begin position="226"/>
        <end position="375"/>
    </location>
</feature>
<dbReference type="CDD" id="cd03811">
    <property type="entry name" value="GT4_GT28_WabH-like"/>
    <property type="match status" value="1"/>
</dbReference>
<evidence type="ECO:0000259" key="1">
    <source>
        <dbReference type="Pfam" id="PF00534"/>
    </source>
</evidence>
<dbReference type="Proteomes" id="UP001057753">
    <property type="component" value="Unassembled WGS sequence"/>
</dbReference>
<evidence type="ECO:0000313" key="3">
    <source>
        <dbReference type="Proteomes" id="UP001057753"/>
    </source>
</evidence>
<dbReference type="InterPro" id="IPR001296">
    <property type="entry name" value="Glyco_trans_1"/>
</dbReference>
<proteinExistence type="predicted"/>
<dbReference type="PANTHER" id="PTHR12526:SF628">
    <property type="entry name" value="MANNOSYLGLUCOSYLGLYCERATE SYNTHASE"/>
    <property type="match status" value="1"/>
</dbReference>
<dbReference type="RefSeq" id="WP_257820916.1">
    <property type="nucleotide sequence ID" value="NZ_JABXYM010000001.1"/>
</dbReference>
<gene>
    <name evidence="2" type="ORF">HXA33_06910</name>
</gene>
<keyword evidence="3" id="KW-1185">Reference proteome</keyword>
<name>A0A9Q4B0T7_SALAG</name>
<dbReference type="EMBL" id="JABXYM010000001">
    <property type="protein sequence ID" value="MCR6096276.1"/>
    <property type="molecule type" value="Genomic_DNA"/>
</dbReference>